<comment type="caution">
    <text evidence="10">The sequence shown here is derived from an EMBL/GenBank/DDBJ whole genome shotgun (WGS) entry which is preliminary data.</text>
</comment>
<evidence type="ECO:0000256" key="2">
    <source>
        <dbReference type="ARBA" id="ARBA00022475"/>
    </source>
</evidence>
<keyword evidence="4 8" id="KW-1133">Transmembrane helix</keyword>
<dbReference type="PANTHER" id="PTHR30572:SF4">
    <property type="entry name" value="ABC TRANSPORTER PERMEASE YTRF"/>
    <property type="match status" value="1"/>
</dbReference>
<feature type="region of interest" description="Disordered" evidence="7">
    <location>
        <begin position="77"/>
        <end position="98"/>
    </location>
</feature>
<comment type="subcellular location">
    <subcellularLocation>
        <location evidence="1">Cell membrane</location>
        <topology evidence="1">Multi-pass membrane protein</topology>
    </subcellularLocation>
</comment>
<keyword evidence="5 8" id="KW-0472">Membrane</keyword>
<keyword evidence="3 8" id="KW-0812">Transmembrane</keyword>
<name>A0A087DL83_BIFAD</name>
<keyword evidence="2" id="KW-1003">Cell membrane</keyword>
<feature type="transmembrane region" description="Helical" evidence="8">
    <location>
        <begin position="460"/>
        <end position="481"/>
    </location>
</feature>
<dbReference type="EMBL" id="JGZQ01000008">
    <property type="protein sequence ID" value="KFI96283.1"/>
    <property type="molecule type" value="Genomic_DNA"/>
</dbReference>
<evidence type="ECO:0000259" key="9">
    <source>
        <dbReference type="Pfam" id="PF02687"/>
    </source>
</evidence>
<sequence length="499" mass="51231">MFFLKMISRSFSRQFKRRLLIAVTVCLSATVSVAMLGVVFDVGDKLNAELSTYGSNIVVQPKSDAVVSDLYNTGDSAGSASGSSSGSDGGSTSDGSAAADSADPTAFLKESDAQKIKTIFWAFNITNFAPELNIHADAGCVGSGAGSAGSAGTAGASGAAASAAKCKATNVPIVGTWFAKTLHMDSGESTVAGMNGMRSWWKINGTWPKDDSEQAMVGSALAAKLGVNVGDSVTLDKTIAVGADDNTNGGTGKTGKSSTERNRVKVKIVGIFDSGDSDNSAIYMPSIAAQTLANLPNSIDKIEVKALTTPDNDLARKASKNPNALTQDEWETWYCTAYPSSIAYQIEEVLPGAVAKQVRQVAALQGDVLNKTQAVMVLMTVLSLVAAAIAVANLMAASIGERGSELALLKAIGATDGAVSRLMLAETAVISLVGAIAGALLGSGVAQIVGHVVFGSGITMRPMVFVLVFVLLAVTVLVASLSSIRAILGLRPAEVLHGR</sequence>
<proteinExistence type="inferred from homology"/>
<comment type="similarity">
    <text evidence="6">Belongs to the ABC-4 integral membrane protein family.</text>
</comment>
<feature type="transmembrane region" description="Helical" evidence="8">
    <location>
        <begin position="429"/>
        <end position="454"/>
    </location>
</feature>
<evidence type="ECO:0000313" key="11">
    <source>
        <dbReference type="Proteomes" id="UP000029091"/>
    </source>
</evidence>
<evidence type="ECO:0000256" key="8">
    <source>
        <dbReference type="SAM" id="Phobius"/>
    </source>
</evidence>
<organism evidence="10 11">
    <name type="scientific">Bifidobacterium adolescentis JCM 15918</name>
    <dbReference type="NCBI Taxonomy" id="1437612"/>
    <lineage>
        <taxon>Bacteria</taxon>
        <taxon>Bacillati</taxon>
        <taxon>Actinomycetota</taxon>
        <taxon>Actinomycetes</taxon>
        <taxon>Bifidobacteriales</taxon>
        <taxon>Bifidobacteriaceae</taxon>
        <taxon>Bifidobacterium</taxon>
    </lineage>
</organism>
<evidence type="ECO:0000256" key="6">
    <source>
        <dbReference type="ARBA" id="ARBA00038076"/>
    </source>
</evidence>
<gene>
    <name evidence="10" type="ORF">BSTER_0117</name>
</gene>
<reference evidence="10 11" key="1">
    <citation type="submission" date="2014-03" db="EMBL/GenBank/DDBJ databases">
        <title>Genomics of Bifidobacteria.</title>
        <authorList>
            <person name="Ventura M."/>
            <person name="Milani C."/>
            <person name="Lugli G.A."/>
        </authorList>
    </citation>
    <scope>NUCLEOTIDE SEQUENCE [LARGE SCALE GENOMIC DNA]</scope>
    <source>
        <strain evidence="11">JCM 15918</strain>
    </source>
</reference>
<evidence type="ECO:0000256" key="4">
    <source>
        <dbReference type="ARBA" id="ARBA00022989"/>
    </source>
</evidence>
<evidence type="ECO:0000313" key="10">
    <source>
        <dbReference type="EMBL" id="KFI96283.1"/>
    </source>
</evidence>
<dbReference type="InterPro" id="IPR003838">
    <property type="entry name" value="ABC3_permease_C"/>
</dbReference>
<evidence type="ECO:0000256" key="7">
    <source>
        <dbReference type="SAM" id="MobiDB-lite"/>
    </source>
</evidence>
<protein>
    <submittedName>
        <fullName evidence="10">ABC transporter permease</fullName>
    </submittedName>
</protein>
<dbReference type="AlphaFoldDB" id="A0A087DL83"/>
<dbReference type="Proteomes" id="UP000029091">
    <property type="component" value="Unassembled WGS sequence"/>
</dbReference>
<dbReference type="RefSeq" id="WP_021913206.1">
    <property type="nucleotide sequence ID" value="NZ_JDUX01000003.1"/>
</dbReference>
<feature type="domain" description="ABC3 transporter permease C-terminal" evidence="9">
    <location>
        <begin position="378"/>
        <end position="489"/>
    </location>
</feature>
<feature type="transmembrane region" description="Helical" evidence="8">
    <location>
        <begin position="374"/>
        <end position="396"/>
    </location>
</feature>
<evidence type="ECO:0000256" key="3">
    <source>
        <dbReference type="ARBA" id="ARBA00022692"/>
    </source>
</evidence>
<dbReference type="InterPro" id="IPR050250">
    <property type="entry name" value="Macrolide_Exporter_MacB"/>
</dbReference>
<dbReference type="GO" id="GO:0005886">
    <property type="term" value="C:plasma membrane"/>
    <property type="evidence" value="ECO:0007669"/>
    <property type="project" value="UniProtKB-SubCell"/>
</dbReference>
<dbReference type="Pfam" id="PF02687">
    <property type="entry name" value="FtsX"/>
    <property type="match status" value="1"/>
</dbReference>
<dbReference type="PANTHER" id="PTHR30572">
    <property type="entry name" value="MEMBRANE COMPONENT OF TRANSPORTER-RELATED"/>
    <property type="match status" value="1"/>
</dbReference>
<evidence type="ECO:0000256" key="1">
    <source>
        <dbReference type="ARBA" id="ARBA00004651"/>
    </source>
</evidence>
<dbReference type="GO" id="GO:0022857">
    <property type="term" value="F:transmembrane transporter activity"/>
    <property type="evidence" value="ECO:0007669"/>
    <property type="project" value="TreeGrafter"/>
</dbReference>
<accession>A0A087DL83</accession>
<evidence type="ECO:0000256" key="5">
    <source>
        <dbReference type="ARBA" id="ARBA00023136"/>
    </source>
</evidence>